<dbReference type="CDD" id="cd00140">
    <property type="entry name" value="beta_clamp"/>
    <property type="match status" value="1"/>
</dbReference>
<dbReference type="PANTHER" id="PTHR30478:SF0">
    <property type="entry name" value="BETA SLIDING CLAMP"/>
    <property type="match status" value="1"/>
</dbReference>
<dbReference type="Pfam" id="PF02768">
    <property type="entry name" value="DNA_pol3_beta_3"/>
    <property type="match status" value="1"/>
</dbReference>
<dbReference type="RefSeq" id="WP_163898939.1">
    <property type="nucleotide sequence ID" value="NZ_CP048427.1"/>
</dbReference>
<accession>A0A6M1S448</accession>
<dbReference type="GO" id="GO:0009360">
    <property type="term" value="C:DNA polymerase III complex"/>
    <property type="evidence" value="ECO:0007669"/>
    <property type="project" value="InterPro"/>
</dbReference>
<evidence type="ECO:0000256" key="6">
    <source>
        <dbReference type="ARBA" id="ARBA00022695"/>
    </source>
</evidence>
<evidence type="ECO:0000256" key="3">
    <source>
        <dbReference type="ARBA" id="ARBA00021035"/>
    </source>
</evidence>
<dbReference type="AlphaFoldDB" id="A0A6M1S448"/>
<protein>
    <recommendedName>
        <fullName evidence="3 10">Beta sliding clamp</fullName>
    </recommendedName>
</protein>
<dbReference type="InterPro" id="IPR046938">
    <property type="entry name" value="DNA_clamp_sf"/>
</dbReference>
<name>A0A6M1S448_9HYPH</name>
<dbReference type="Pfam" id="PF00712">
    <property type="entry name" value="DNA_pol3_beta"/>
    <property type="match status" value="1"/>
</dbReference>
<dbReference type="InterPro" id="IPR022634">
    <property type="entry name" value="DNA_polIII_beta_N"/>
</dbReference>
<dbReference type="GO" id="GO:0003677">
    <property type="term" value="F:DNA binding"/>
    <property type="evidence" value="ECO:0007669"/>
    <property type="project" value="UniProtKB-UniRule"/>
</dbReference>
<dbReference type="PANTHER" id="PTHR30478">
    <property type="entry name" value="DNA POLYMERASE III SUBUNIT BETA"/>
    <property type="match status" value="1"/>
</dbReference>
<keyword evidence="7 10" id="KW-0235">DNA replication</keyword>
<comment type="subunit">
    <text evidence="10">Forms a ring-shaped head-to-tail homodimer around DNA.</text>
</comment>
<evidence type="ECO:0000256" key="4">
    <source>
        <dbReference type="ARBA" id="ARBA00022490"/>
    </source>
</evidence>
<evidence type="ECO:0000256" key="5">
    <source>
        <dbReference type="ARBA" id="ARBA00022679"/>
    </source>
</evidence>
<dbReference type="SUPFAM" id="SSF55979">
    <property type="entry name" value="DNA clamp"/>
    <property type="match status" value="3"/>
</dbReference>
<dbReference type="InterPro" id="IPR001001">
    <property type="entry name" value="DNA_polIII_beta"/>
</dbReference>
<evidence type="ECO:0000259" key="12">
    <source>
        <dbReference type="Pfam" id="PF02767"/>
    </source>
</evidence>
<feature type="domain" description="DNA polymerase III beta sliding clamp central" evidence="12">
    <location>
        <begin position="131"/>
        <end position="230"/>
    </location>
</feature>
<sequence>MQLTISRTELARVVGAVGKVIEARNTIPILSNLLLEADGGALKVTGTDLDIQATASATADVTKAGTTTVSAKLLGDIVRKAAGDTISIEIKDSRLNVKAGRSNFKLETLPAGDYPDLAVGTYVAEFDIDLAALFAPVAFAISTEETRFYLNGVYFHVVDGTAVAVATDGHRLARNRGPAVPDFAGIIVGRKTVGLLPKGSVHVSVSDAKIRIQHADITLTAKLIDGTFPDYVRVIPRENDKAVTINRDEMMKAADRVTSVSTERGRAVKFSLAPGGISLAVRSDVGEAQDEVAADYAGEPFDIGFNANYVREVFSVLPAGEVTLHLRDGSAPALITGGLEGWDGVLMPMRV</sequence>
<comment type="caution">
    <text evidence="14">The sequence shown here is derived from an EMBL/GenBank/DDBJ whole genome shotgun (WGS) entry which is preliminary data.</text>
</comment>
<evidence type="ECO:0000256" key="9">
    <source>
        <dbReference type="ARBA" id="ARBA00023125"/>
    </source>
</evidence>
<keyword evidence="8 10" id="KW-0239">DNA-directed DNA polymerase</keyword>
<dbReference type="GO" id="GO:0003887">
    <property type="term" value="F:DNA-directed DNA polymerase activity"/>
    <property type="evidence" value="ECO:0007669"/>
    <property type="project" value="UniProtKB-UniRule"/>
</dbReference>
<comment type="function">
    <text evidence="10">Confers DNA tethering and processivity to DNA polymerases and other proteins. Acts as a clamp, forming a ring around DNA (a reaction catalyzed by the clamp-loading complex) which diffuses in an ATP-independent manner freely and bidirectionally along dsDNA. Initially characterized for its ability to contact the catalytic subunit of DNA polymerase III (Pol III), a complex, multichain enzyme responsible for most of the replicative synthesis in bacteria; Pol III exhibits 3'-5' exonuclease proofreading activity. The beta chain is required for initiation of replication as well as for processivity of DNA replication.</text>
</comment>
<dbReference type="InterPro" id="IPR022637">
    <property type="entry name" value="DNA_polIII_beta_cen"/>
</dbReference>
<dbReference type="Proteomes" id="UP000477849">
    <property type="component" value="Unassembled WGS sequence"/>
</dbReference>
<keyword evidence="4 10" id="KW-0963">Cytoplasm</keyword>
<dbReference type="SMART" id="SM00480">
    <property type="entry name" value="POL3Bc"/>
    <property type="match status" value="1"/>
</dbReference>
<evidence type="ECO:0000313" key="15">
    <source>
        <dbReference type="Proteomes" id="UP000477849"/>
    </source>
</evidence>
<comment type="subcellular location">
    <subcellularLocation>
        <location evidence="1 10">Cytoplasm</location>
    </subcellularLocation>
</comment>
<dbReference type="EMBL" id="JAAKZH010000003">
    <property type="protein sequence ID" value="NGO63930.1"/>
    <property type="molecule type" value="Genomic_DNA"/>
</dbReference>
<keyword evidence="6 10" id="KW-0548">Nucleotidyltransferase</keyword>
<evidence type="ECO:0000256" key="10">
    <source>
        <dbReference type="PIRNR" id="PIRNR000804"/>
    </source>
</evidence>
<evidence type="ECO:0000259" key="13">
    <source>
        <dbReference type="Pfam" id="PF02768"/>
    </source>
</evidence>
<keyword evidence="9" id="KW-0238">DNA-binding</keyword>
<evidence type="ECO:0000259" key="11">
    <source>
        <dbReference type="Pfam" id="PF00712"/>
    </source>
</evidence>
<gene>
    <name evidence="14" type="primary">dnaN</name>
    <name evidence="14" type="ORF">G6N76_09600</name>
</gene>
<keyword evidence="15" id="KW-1185">Reference proteome</keyword>
<evidence type="ECO:0000256" key="8">
    <source>
        <dbReference type="ARBA" id="ARBA00022932"/>
    </source>
</evidence>
<keyword evidence="5 10" id="KW-0808">Transferase</keyword>
<dbReference type="NCBIfam" id="TIGR00663">
    <property type="entry name" value="dnan"/>
    <property type="match status" value="1"/>
</dbReference>
<dbReference type="InterPro" id="IPR022635">
    <property type="entry name" value="DNA_polIII_beta_C"/>
</dbReference>
<dbReference type="PIRSF" id="PIRSF000804">
    <property type="entry name" value="DNA_pol_III_b"/>
    <property type="match status" value="1"/>
</dbReference>
<dbReference type="GO" id="GO:0006271">
    <property type="term" value="P:DNA strand elongation involved in DNA replication"/>
    <property type="evidence" value="ECO:0007669"/>
    <property type="project" value="TreeGrafter"/>
</dbReference>
<evidence type="ECO:0000256" key="7">
    <source>
        <dbReference type="ARBA" id="ARBA00022705"/>
    </source>
</evidence>
<dbReference type="Gene3D" id="3.10.150.10">
    <property type="entry name" value="DNA Polymerase III, subunit A, domain 2"/>
    <property type="match status" value="3"/>
</dbReference>
<evidence type="ECO:0000256" key="1">
    <source>
        <dbReference type="ARBA" id="ARBA00004496"/>
    </source>
</evidence>
<reference evidence="14 15" key="1">
    <citation type="submission" date="2020-02" db="EMBL/GenBank/DDBJ databases">
        <title>Genome sequence of the type strain CCBAU10050 of Rhizobium daejeonense.</title>
        <authorList>
            <person name="Gao J."/>
            <person name="Sun J."/>
        </authorList>
    </citation>
    <scope>NUCLEOTIDE SEQUENCE [LARGE SCALE GENOMIC DNA]</scope>
    <source>
        <strain evidence="14 15">CCBAU10050</strain>
    </source>
</reference>
<feature type="domain" description="DNA polymerase III beta sliding clamp N-terminal" evidence="11">
    <location>
        <begin position="1"/>
        <end position="117"/>
    </location>
</feature>
<dbReference type="GO" id="GO:0005737">
    <property type="term" value="C:cytoplasm"/>
    <property type="evidence" value="ECO:0007669"/>
    <property type="project" value="UniProtKB-SubCell"/>
</dbReference>
<proteinExistence type="inferred from homology"/>
<evidence type="ECO:0000313" key="14">
    <source>
        <dbReference type="EMBL" id="NGO63930.1"/>
    </source>
</evidence>
<organism evidence="14 15">
    <name type="scientific">Rhizobium daejeonense</name>
    <dbReference type="NCBI Taxonomy" id="240521"/>
    <lineage>
        <taxon>Bacteria</taxon>
        <taxon>Pseudomonadati</taxon>
        <taxon>Pseudomonadota</taxon>
        <taxon>Alphaproteobacteria</taxon>
        <taxon>Hyphomicrobiales</taxon>
        <taxon>Rhizobiaceae</taxon>
        <taxon>Rhizobium/Agrobacterium group</taxon>
        <taxon>Rhizobium</taxon>
    </lineage>
</organism>
<evidence type="ECO:0000256" key="2">
    <source>
        <dbReference type="ARBA" id="ARBA00010752"/>
    </source>
</evidence>
<comment type="similarity">
    <text evidence="2 10">Belongs to the beta sliding clamp family.</text>
</comment>
<dbReference type="Pfam" id="PF02767">
    <property type="entry name" value="DNA_pol3_beta_2"/>
    <property type="match status" value="1"/>
</dbReference>
<feature type="domain" description="DNA polymerase III beta sliding clamp C-terminal" evidence="13">
    <location>
        <begin position="233"/>
        <end position="349"/>
    </location>
</feature>
<dbReference type="GO" id="GO:0008408">
    <property type="term" value="F:3'-5' exonuclease activity"/>
    <property type="evidence" value="ECO:0007669"/>
    <property type="project" value="InterPro"/>
</dbReference>